<dbReference type="Pfam" id="PF22936">
    <property type="entry name" value="Pol_BBD"/>
    <property type="match status" value="1"/>
</dbReference>
<keyword evidence="2" id="KW-0479">Metal-binding</keyword>
<feature type="domain" description="Integrase catalytic" evidence="6">
    <location>
        <begin position="457"/>
        <end position="622"/>
    </location>
</feature>
<dbReference type="AlphaFoldDB" id="A5BSK6"/>
<dbReference type="GO" id="GO:0004190">
    <property type="term" value="F:aspartic-type endopeptidase activity"/>
    <property type="evidence" value="ECO:0007669"/>
    <property type="project" value="UniProtKB-KW"/>
</dbReference>
<dbReference type="ExpressionAtlas" id="A5BSK6">
    <property type="expression patterns" value="baseline and differential"/>
</dbReference>
<gene>
    <name evidence="7" type="ORF">VITISV_006810</name>
</gene>
<reference evidence="7" key="1">
    <citation type="journal article" date="2007" name="PLoS ONE">
        <title>The first genome sequence of an elite grapevine cultivar (Pinot noir Vitis vinifera L.): coping with a highly heterozygous genome.</title>
        <authorList>
            <person name="Velasco R."/>
            <person name="Zharkikh A."/>
            <person name="Troggio M."/>
            <person name="Cartwright D.A."/>
            <person name="Cestaro A."/>
            <person name="Pruss D."/>
            <person name="Pindo M."/>
            <person name="FitzGerald L.M."/>
            <person name="Vezzulli S."/>
            <person name="Reid J."/>
            <person name="Malacarne G."/>
            <person name="Iliev D."/>
            <person name="Coppola G."/>
            <person name="Wardell B."/>
            <person name="Micheletti D."/>
            <person name="Macalma T."/>
            <person name="Facci M."/>
            <person name="Mitchell J.T."/>
            <person name="Perazzolli M."/>
            <person name="Eldredge G."/>
            <person name="Gatto P."/>
            <person name="Oyzerski R."/>
            <person name="Moretto M."/>
            <person name="Gutin N."/>
            <person name="Stefanini M."/>
            <person name="Chen Y."/>
            <person name="Segala C."/>
            <person name="Davenport C."/>
            <person name="Dematte L."/>
            <person name="Mraz A."/>
            <person name="Battilana J."/>
            <person name="Stormo K."/>
            <person name="Costa F."/>
            <person name="Tao Q."/>
            <person name="Si-Ammour A."/>
            <person name="Harkins T."/>
            <person name="Lackey A."/>
            <person name="Perbost C."/>
            <person name="Taillon B."/>
            <person name="Stella A."/>
            <person name="Solovyev V."/>
            <person name="Fawcett J.A."/>
            <person name="Sterck L."/>
            <person name="Vandepoele K."/>
            <person name="Grando S.M."/>
            <person name="Toppo S."/>
            <person name="Moser C."/>
            <person name="Lanchbury J."/>
            <person name="Bogden R."/>
            <person name="Skolnick M."/>
            <person name="Sgaramella V."/>
            <person name="Bhatnagar S.K."/>
            <person name="Fontana P."/>
            <person name="Gutin A."/>
            <person name="Van de Peer Y."/>
            <person name="Salamini F."/>
            <person name="Viola R."/>
        </authorList>
    </citation>
    <scope>NUCLEOTIDE SEQUENCE</scope>
</reference>
<dbReference type="Pfam" id="PF13976">
    <property type="entry name" value="gag_pre-integrs"/>
    <property type="match status" value="1"/>
</dbReference>
<dbReference type="CDD" id="cd09272">
    <property type="entry name" value="RNase_HI_RT_Ty1"/>
    <property type="match status" value="1"/>
</dbReference>
<feature type="region of interest" description="Disordered" evidence="5">
    <location>
        <begin position="743"/>
        <end position="765"/>
    </location>
</feature>
<keyword evidence="3" id="KW-0064">Aspartyl protease</keyword>
<dbReference type="InterPro" id="IPR043502">
    <property type="entry name" value="DNA/RNA_pol_sf"/>
</dbReference>
<evidence type="ECO:0000256" key="4">
    <source>
        <dbReference type="ARBA" id="ARBA00022801"/>
    </source>
</evidence>
<keyword evidence="1" id="KW-0645">Protease</keyword>
<dbReference type="PROSITE" id="PS50994">
    <property type="entry name" value="INTEGRASE"/>
    <property type="match status" value="1"/>
</dbReference>
<evidence type="ECO:0000256" key="2">
    <source>
        <dbReference type="ARBA" id="ARBA00022723"/>
    </source>
</evidence>
<dbReference type="InterPro" id="IPR036397">
    <property type="entry name" value="RNaseH_sf"/>
</dbReference>
<dbReference type="SUPFAM" id="SSF53098">
    <property type="entry name" value="Ribonuclease H-like"/>
    <property type="match status" value="1"/>
</dbReference>
<dbReference type="PANTHER" id="PTHR42648:SF22">
    <property type="entry name" value="REVERSE TRANSCRIPTASE TY1_COPIA-TYPE DOMAIN-CONTAINING PROTEIN"/>
    <property type="match status" value="1"/>
</dbReference>
<evidence type="ECO:0000313" key="7">
    <source>
        <dbReference type="EMBL" id="CAN74964.1"/>
    </source>
</evidence>
<proteinExistence type="predicted"/>
<evidence type="ECO:0000259" key="6">
    <source>
        <dbReference type="PROSITE" id="PS50994"/>
    </source>
</evidence>
<evidence type="ECO:0000256" key="3">
    <source>
        <dbReference type="ARBA" id="ARBA00022750"/>
    </source>
</evidence>
<dbReference type="GO" id="GO:0006508">
    <property type="term" value="P:proteolysis"/>
    <property type="evidence" value="ECO:0007669"/>
    <property type="project" value="UniProtKB-KW"/>
</dbReference>
<dbReference type="Pfam" id="PF14223">
    <property type="entry name" value="Retrotran_gag_2"/>
    <property type="match status" value="1"/>
</dbReference>
<dbReference type="Gene3D" id="3.30.420.10">
    <property type="entry name" value="Ribonuclease H-like superfamily/Ribonuclease H"/>
    <property type="match status" value="1"/>
</dbReference>
<dbReference type="GO" id="GO:0015074">
    <property type="term" value="P:DNA integration"/>
    <property type="evidence" value="ECO:0007669"/>
    <property type="project" value="InterPro"/>
</dbReference>
<sequence>MTDNKASITEIVPALSKITDHKLNGTNYLEWSKTIRVYLHSVEKDDHLTMETPDNETRKTWIRDDARLFLQIRNSIDSEIVGLLNHCEFVKELMDYLEFLYSGKGNLSRMYDVCKAFYRVEKEAKSLTTYFMDFKKTYEELNVLLPFSTDIKVQQTQREKMVVMSFLIGLPSEFETAKSQILSSSEIGSLQEVFNRILRTEGTSSIQQTNNPGHTKKYCKKLQNCNKRNQIANVATATSTSSSSFDKTVMVSADEFAKFSQYQESLKISTPVTTLAETCKTCLISSSNKWVIDSGATNHMTDNPKTFSSFRSHLASSPVTIADGSTSNVVGSRTVKPTSSITLSSVLSLPKLAFNLISVSKLTKDLNCCISFFLDHCLFQDLMTKQIIGKGHVYDGLYILDAWVPRSVACSSIASSVKAHCRLGHPSLPVLKKLCPQFHSLPSFNCESCHFAKHHYSSLSPRVNKRAESIFELVHFDVWGPCPITSKTGFRYFVTFVDDFSRMTWIYFMKNRSEVFSHFCAFCAEIKTHDNGKEYMSNSLQSYMTQHGILHQSSCVDTPSQNGVAERKNRHLLETARALLFQMKVPKQFWADAISIACFLINRMPSTVLNDPIPYSILFPKKSLFPVEPRIFGSTCYVRDVRPSVTKLDPKALKCVFLGYSRLQKGYRCFSPDLNKYVVSTDVVFSEDTPFYSSPPNSESEGEGENWLIYQETIPSTPTDSSEQPQAVVDLLPAPAKPPIVQEYSSHQETKDTCPAPTSSLSDPPSDLDLPIGLHKDSVSIPKTVKKALNHPGWYNAMLEEIQALEVNHTWNRVDLPIGKNVVGCKWVFAIKVNPNGSVARLKARLVAEGYAQTYGVDYSNTFSPVARLASVHLIISITASQHWPLHQLDIKNAFLHGDLQEEVYMEQPPGFVAQVEYGKVCHLRKSLYGLKQSPRAWFGKFSEMIQEFGMNKSKVDHSVFYRQSANGIILLVVYVDDIVITGSDCAGISSLKLFMHSKFHTKDLGELKYFLGVEVSRSKRGIFLSQRKYVLDLLAETGKMEAKPCSTPMIPNVHLTKDDGDPFDNLERYKRLVGKLNYLTVTCPDIAYAVSIVNADWAGSKADRRSTTGFCVFVGGNLVSWKSKKQNVVSRSSAESENRAMAQATCEIMWLYHLLIEIGIKTPMPAKLGCDNQAAIHIASNPVYHERTKHIEVDCHFIREKIQENLISTSYVKTGEQLGDIFTKALNGTRVEYFCNKLGMINIYAPA</sequence>
<dbReference type="GO" id="GO:0003676">
    <property type="term" value="F:nucleic acid binding"/>
    <property type="evidence" value="ECO:0007669"/>
    <property type="project" value="InterPro"/>
</dbReference>
<name>A5BSK6_VITVI</name>
<dbReference type="PANTHER" id="PTHR42648">
    <property type="entry name" value="TRANSPOSASE, PUTATIVE-RELATED"/>
    <property type="match status" value="1"/>
</dbReference>
<dbReference type="Pfam" id="PF00665">
    <property type="entry name" value="rve"/>
    <property type="match status" value="1"/>
</dbReference>
<dbReference type="InterPro" id="IPR013103">
    <property type="entry name" value="RVT_2"/>
</dbReference>
<dbReference type="SUPFAM" id="SSF56672">
    <property type="entry name" value="DNA/RNA polymerases"/>
    <property type="match status" value="1"/>
</dbReference>
<dbReference type="InterPro" id="IPR057670">
    <property type="entry name" value="SH3_retrovirus"/>
</dbReference>
<dbReference type="Pfam" id="PF25597">
    <property type="entry name" value="SH3_retrovirus"/>
    <property type="match status" value="1"/>
</dbReference>
<dbReference type="InterPro" id="IPR039537">
    <property type="entry name" value="Retrotran_Ty1/copia-like"/>
</dbReference>
<evidence type="ECO:0000256" key="1">
    <source>
        <dbReference type="ARBA" id="ARBA00022670"/>
    </source>
</evidence>
<dbReference type="InterPro" id="IPR001584">
    <property type="entry name" value="Integrase_cat-core"/>
</dbReference>
<accession>A5BSK6</accession>
<dbReference type="InterPro" id="IPR012337">
    <property type="entry name" value="RNaseH-like_sf"/>
</dbReference>
<dbReference type="Pfam" id="PF07727">
    <property type="entry name" value="RVT_2"/>
    <property type="match status" value="1"/>
</dbReference>
<keyword evidence="4" id="KW-0378">Hydrolase</keyword>
<organism evidence="7">
    <name type="scientific">Vitis vinifera</name>
    <name type="common">Grape</name>
    <dbReference type="NCBI Taxonomy" id="29760"/>
    <lineage>
        <taxon>Eukaryota</taxon>
        <taxon>Viridiplantae</taxon>
        <taxon>Streptophyta</taxon>
        <taxon>Embryophyta</taxon>
        <taxon>Tracheophyta</taxon>
        <taxon>Spermatophyta</taxon>
        <taxon>Magnoliopsida</taxon>
        <taxon>eudicotyledons</taxon>
        <taxon>Gunneridae</taxon>
        <taxon>Pentapetalae</taxon>
        <taxon>rosids</taxon>
        <taxon>Vitales</taxon>
        <taxon>Vitaceae</taxon>
        <taxon>Viteae</taxon>
        <taxon>Vitis</taxon>
    </lineage>
</organism>
<dbReference type="InterPro" id="IPR025724">
    <property type="entry name" value="GAG-pre-integrase_dom"/>
</dbReference>
<dbReference type="EMBL" id="AM469526">
    <property type="protein sequence ID" value="CAN74964.1"/>
    <property type="molecule type" value="Genomic_DNA"/>
</dbReference>
<protein>
    <recommendedName>
        <fullName evidence="6">Integrase catalytic domain-containing protein</fullName>
    </recommendedName>
</protein>
<dbReference type="GO" id="GO:0046872">
    <property type="term" value="F:metal ion binding"/>
    <property type="evidence" value="ECO:0007669"/>
    <property type="project" value="UniProtKB-KW"/>
</dbReference>
<dbReference type="InterPro" id="IPR054722">
    <property type="entry name" value="PolX-like_BBD"/>
</dbReference>
<evidence type="ECO:0000256" key="5">
    <source>
        <dbReference type="SAM" id="MobiDB-lite"/>
    </source>
</evidence>